<dbReference type="EMBL" id="VSSQ01002932">
    <property type="protein sequence ID" value="MPM18166.1"/>
    <property type="molecule type" value="Genomic_DNA"/>
</dbReference>
<protein>
    <submittedName>
        <fullName evidence="1">Uncharacterized protein</fullName>
    </submittedName>
</protein>
<name>A0A644XPP3_9ZZZZ</name>
<proteinExistence type="predicted"/>
<organism evidence="1">
    <name type="scientific">bioreactor metagenome</name>
    <dbReference type="NCBI Taxonomy" id="1076179"/>
    <lineage>
        <taxon>unclassified sequences</taxon>
        <taxon>metagenomes</taxon>
        <taxon>ecological metagenomes</taxon>
    </lineage>
</organism>
<reference evidence="1" key="1">
    <citation type="submission" date="2019-08" db="EMBL/GenBank/DDBJ databases">
        <authorList>
            <person name="Kucharzyk K."/>
            <person name="Murdoch R.W."/>
            <person name="Higgins S."/>
            <person name="Loffler F."/>
        </authorList>
    </citation>
    <scope>NUCLEOTIDE SEQUENCE</scope>
</reference>
<gene>
    <name evidence="1" type="ORF">SDC9_64572</name>
</gene>
<sequence length="73" mass="8050">MVVEIQRKYSKGVYGIFIRKSAAFIAHDGVDSEGIAGEIRNQNLGIFQAGDVTFKRNPIFVVFAGKQQCADND</sequence>
<dbReference type="AlphaFoldDB" id="A0A644XPP3"/>
<evidence type="ECO:0000313" key="1">
    <source>
        <dbReference type="EMBL" id="MPM18166.1"/>
    </source>
</evidence>
<accession>A0A644XPP3</accession>
<comment type="caution">
    <text evidence="1">The sequence shown here is derived from an EMBL/GenBank/DDBJ whole genome shotgun (WGS) entry which is preliminary data.</text>
</comment>